<feature type="domain" description="CBS" evidence="3">
    <location>
        <begin position="9"/>
        <end position="67"/>
    </location>
</feature>
<comment type="caution">
    <text evidence="4">The sequence shown here is derived from an EMBL/GenBank/DDBJ whole genome shotgun (WGS) entry which is preliminary data.</text>
</comment>
<evidence type="ECO:0000256" key="2">
    <source>
        <dbReference type="PROSITE-ProRule" id="PRU00703"/>
    </source>
</evidence>
<dbReference type="InterPro" id="IPR046342">
    <property type="entry name" value="CBS_dom_sf"/>
</dbReference>
<organism evidence="4 5">
    <name type="scientific">Pontibacter cellulosilyticus</name>
    <dbReference type="NCBI Taxonomy" id="1720253"/>
    <lineage>
        <taxon>Bacteria</taxon>
        <taxon>Pseudomonadati</taxon>
        <taxon>Bacteroidota</taxon>
        <taxon>Cytophagia</taxon>
        <taxon>Cytophagales</taxon>
        <taxon>Hymenobacteraceae</taxon>
        <taxon>Pontibacter</taxon>
    </lineage>
</organism>
<proteinExistence type="predicted"/>
<gene>
    <name evidence="4" type="ORF">H8S84_04215</name>
</gene>
<dbReference type="InterPro" id="IPR000644">
    <property type="entry name" value="CBS_dom"/>
</dbReference>
<protein>
    <submittedName>
        <fullName evidence="4">CBS domain-containing protein</fullName>
    </submittedName>
</protein>
<keyword evidence="1 2" id="KW-0129">CBS domain</keyword>
<sequence>MGTVRNILQTKGNNIFSVSPNDTVFSALEKMVENNIGALLVLNHGKFEGIFTETDYARKVILRGKASKETLIKEIMTERPVTVTPDTTMEECMTLMTSKYIRHLPVFEGRSLVGLISIGDIVKYIIDEQKFIIENLEHYISGT</sequence>
<evidence type="ECO:0000259" key="3">
    <source>
        <dbReference type="PROSITE" id="PS51371"/>
    </source>
</evidence>
<dbReference type="Pfam" id="PF00571">
    <property type="entry name" value="CBS"/>
    <property type="match status" value="2"/>
</dbReference>
<reference evidence="4" key="1">
    <citation type="submission" date="2020-08" db="EMBL/GenBank/DDBJ databases">
        <title>Pontibacter sp. SD6 16S ribosomal RNA gene Genome sequencing and assembly.</title>
        <authorList>
            <person name="Kang M."/>
        </authorList>
    </citation>
    <scope>NUCLEOTIDE SEQUENCE</scope>
    <source>
        <strain evidence="4">SD6</strain>
    </source>
</reference>
<evidence type="ECO:0000313" key="4">
    <source>
        <dbReference type="EMBL" id="MBC5992037.1"/>
    </source>
</evidence>
<dbReference type="PANTHER" id="PTHR43080">
    <property type="entry name" value="CBS DOMAIN-CONTAINING PROTEIN CBSX3, MITOCHONDRIAL"/>
    <property type="match status" value="1"/>
</dbReference>
<dbReference type="AlphaFoldDB" id="A0A923N5C6"/>
<dbReference type="SUPFAM" id="SSF54631">
    <property type="entry name" value="CBS-domain pair"/>
    <property type="match status" value="1"/>
</dbReference>
<dbReference type="RefSeq" id="WP_187066001.1">
    <property type="nucleotide sequence ID" value="NZ_JACRVF010000001.1"/>
</dbReference>
<accession>A0A923N5C6</accession>
<dbReference type="PANTHER" id="PTHR43080:SF2">
    <property type="entry name" value="CBS DOMAIN-CONTAINING PROTEIN"/>
    <property type="match status" value="1"/>
</dbReference>
<dbReference type="SMART" id="SM00116">
    <property type="entry name" value="CBS"/>
    <property type="match status" value="2"/>
</dbReference>
<dbReference type="PROSITE" id="PS51371">
    <property type="entry name" value="CBS"/>
    <property type="match status" value="2"/>
</dbReference>
<dbReference type="Gene3D" id="3.10.580.10">
    <property type="entry name" value="CBS-domain"/>
    <property type="match status" value="1"/>
</dbReference>
<dbReference type="CDD" id="cd04623">
    <property type="entry name" value="CBS_pair_bac_euk"/>
    <property type="match status" value="1"/>
</dbReference>
<name>A0A923N5C6_9BACT</name>
<feature type="domain" description="CBS" evidence="3">
    <location>
        <begin position="76"/>
        <end position="131"/>
    </location>
</feature>
<dbReference type="Proteomes" id="UP000603640">
    <property type="component" value="Unassembled WGS sequence"/>
</dbReference>
<dbReference type="InterPro" id="IPR044725">
    <property type="entry name" value="CBSX3_CBS_dom"/>
</dbReference>
<evidence type="ECO:0000313" key="5">
    <source>
        <dbReference type="Proteomes" id="UP000603640"/>
    </source>
</evidence>
<keyword evidence="5" id="KW-1185">Reference proteome</keyword>
<evidence type="ECO:0000256" key="1">
    <source>
        <dbReference type="ARBA" id="ARBA00023122"/>
    </source>
</evidence>
<dbReference type="EMBL" id="JACRVF010000001">
    <property type="protein sequence ID" value="MBC5992037.1"/>
    <property type="molecule type" value="Genomic_DNA"/>
</dbReference>
<dbReference type="InterPro" id="IPR051257">
    <property type="entry name" value="Diverse_CBS-Domain"/>
</dbReference>